<dbReference type="InterPro" id="IPR036892">
    <property type="entry name" value="L27_dom_sf"/>
</dbReference>
<evidence type="ECO:0000313" key="2">
    <source>
        <dbReference type="Ensembl" id="ENSSPAP00000022243.1"/>
    </source>
</evidence>
<dbReference type="SUPFAM" id="SSF101288">
    <property type="entry name" value="L27 domain"/>
    <property type="match status" value="1"/>
</dbReference>
<dbReference type="Ensembl" id="ENSSPAT00000022595.1">
    <property type="protein sequence ID" value="ENSSPAP00000022243.1"/>
    <property type="gene ID" value="ENSSPAG00000016803.1"/>
</dbReference>
<sequence>MPVRQKDAQRALELQQNPTKRAFTEEDCQLQQSLDRVINVFQSQLFSALLGKKICSPFIR</sequence>
<dbReference type="Gene3D" id="1.10.287.470">
    <property type="entry name" value="Helix hairpin bin"/>
    <property type="match status" value="1"/>
</dbReference>
<proteinExistence type="predicted"/>
<dbReference type="Pfam" id="PF09058">
    <property type="entry name" value="L27_1"/>
    <property type="match status" value="1"/>
</dbReference>
<dbReference type="AlphaFoldDB" id="A0A3B5AL70"/>
<name>A0A3B5AL70_9TELE</name>
<protein>
    <recommendedName>
        <fullName evidence="1">L27-1 domain-containing protein</fullName>
    </recommendedName>
</protein>
<feature type="domain" description="L27-1" evidence="1">
    <location>
        <begin position="6"/>
        <end position="50"/>
    </location>
</feature>
<evidence type="ECO:0000259" key="1">
    <source>
        <dbReference type="Pfam" id="PF09058"/>
    </source>
</evidence>
<dbReference type="InterPro" id="IPR015143">
    <property type="entry name" value="L27_1"/>
</dbReference>
<accession>A0A3B5AL70</accession>
<organism evidence="2">
    <name type="scientific">Stegastes partitus</name>
    <name type="common">bicolor damselfish</name>
    <dbReference type="NCBI Taxonomy" id="144197"/>
    <lineage>
        <taxon>Eukaryota</taxon>
        <taxon>Metazoa</taxon>
        <taxon>Chordata</taxon>
        <taxon>Craniata</taxon>
        <taxon>Vertebrata</taxon>
        <taxon>Euteleostomi</taxon>
        <taxon>Actinopterygii</taxon>
        <taxon>Neopterygii</taxon>
        <taxon>Teleostei</taxon>
        <taxon>Neoteleostei</taxon>
        <taxon>Acanthomorphata</taxon>
        <taxon>Ovalentaria</taxon>
        <taxon>Pomacentridae</taxon>
        <taxon>Stegastes</taxon>
    </lineage>
</organism>
<reference evidence="2" key="1">
    <citation type="submission" date="2023-09" db="UniProtKB">
        <authorList>
            <consortium name="Ensembl"/>
        </authorList>
    </citation>
    <scope>IDENTIFICATION</scope>
</reference>
<dbReference type="GeneTree" id="ENSGT01060000249321"/>
<dbReference type="STRING" id="144197.ENSSPAP00000022243"/>